<dbReference type="PANTHER" id="PTHR21879:SF4">
    <property type="entry name" value="OSIRIS 17, ISOFORM C"/>
    <property type="match status" value="1"/>
</dbReference>
<keyword evidence="2" id="KW-0812">Transmembrane</keyword>
<comment type="caution">
    <text evidence="3">The sequence shown here is derived from an EMBL/GenBank/DDBJ whole genome shotgun (WGS) entry which is preliminary data.</text>
</comment>
<evidence type="ECO:0000313" key="3">
    <source>
        <dbReference type="EMBL" id="GFG31925.1"/>
    </source>
</evidence>
<organism evidence="3 4">
    <name type="scientific">Coptotermes formosanus</name>
    <name type="common">Formosan subterranean termite</name>
    <dbReference type="NCBI Taxonomy" id="36987"/>
    <lineage>
        <taxon>Eukaryota</taxon>
        <taxon>Metazoa</taxon>
        <taxon>Ecdysozoa</taxon>
        <taxon>Arthropoda</taxon>
        <taxon>Hexapoda</taxon>
        <taxon>Insecta</taxon>
        <taxon>Pterygota</taxon>
        <taxon>Neoptera</taxon>
        <taxon>Polyneoptera</taxon>
        <taxon>Dictyoptera</taxon>
        <taxon>Blattodea</taxon>
        <taxon>Blattoidea</taxon>
        <taxon>Termitoidae</taxon>
        <taxon>Rhinotermitidae</taxon>
        <taxon>Coptotermes</taxon>
    </lineage>
</organism>
<accession>A0A6L2PN68</accession>
<evidence type="ECO:0000256" key="1">
    <source>
        <dbReference type="SAM" id="MobiDB-lite"/>
    </source>
</evidence>
<dbReference type="InterPro" id="IPR012464">
    <property type="entry name" value="DUF1676"/>
</dbReference>
<dbReference type="Proteomes" id="UP000502823">
    <property type="component" value="Unassembled WGS sequence"/>
</dbReference>
<dbReference type="InParanoid" id="A0A6L2PN68"/>
<gene>
    <name evidence="3" type="ORF">Cfor_08081</name>
</gene>
<dbReference type="Pfam" id="PF07898">
    <property type="entry name" value="DUF1676"/>
    <property type="match status" value="1"/>
</dbReference>
<keyword evidence="4" id="KW-1185">Reference proteome</keyword>
<proteinExistence type="predicted"/>
<feature type="transmembrane region" description="Helical" evidence="2">
    <location>
        <begin position="281"/>
        <end position="307"/>
    </location>
</feature>
<reference evidence="4" key="1">
    <citation type="submission" date="2020-01" db="EMBL/GenBank/DDBJ databases">
        <title>Draft genome sequence of the Termite Coptotermes fromosanus.</title>
        <authorList>
            <person name="Itakura S."/>
            <person name="Yosikawa Y."/>
            <person name="Umezawa K."/>
        </authorList>
    </citation>
    <scope>NUCLEOTIDE SEQUENCE [LARGE SCALE GENOMIC DNA]</scope>
</reference>
<dbReference type="OrthoDB" id="6334967at2759"/>
<name>A0A6L2PN68_COPFO</name>
<protein>
    <submittedName>
        <fullName evidence="3">Uncharacterized protein</fullName>
    </submittedName>
</protein>
<dbReference type="AlphaFoldDB" id="A0A6L2PN68"/>
<dbReference type="Pfam" id="PF07841">
    <property type="entry name" value="DM4_12"/>
    <property type="match status" value="1"/>
</dbReference>
<sequence length="838" mass="96093">MESKKKKTEHRWLMCVTLSVFVCVFLSVCVVNANDEVDDENLSSYEELIPETLIDKEIDNMDKPKKNSNYAAFILGRVVDSLSMLSYKSSSPYNNNEELARMYSVVDKDNRTLNLYGSNSMWDGLFRDCGAKTSLTCVKRNVFKYLNQSIETDGDYPVTDSILFTRNGYEHIENKYDRQLNNVSYHHDITRRASDSETSEQRSFSSFSNVTNALYDKGVKFIMTHDLVLQLPEMLFDGAVVRISPKSLEEDGGAMFKVELNKKMNDSGEGRILFKKQKKKLMMAFFALLLVIKLIKVKLMFLVPLLLGVGTAKKMFLKLLLFIFPAFANIFKFCAYYHAAHTKFHHHHHQIAHHHHHVPVPVPVHVDHSHTVHVEHQPHPPSHYGPTSWESSGPDYISSRSEYLSPTQENELESWGLMSKGVFRVPAAAVASQSQSLAYNAYTQFLDDQRLSRSAEPVTEPTSFIRPPKQPTPAKFDPNIISPPQYQPNPYANSQQQFLQKQQQLHLLHEQNRKQQNPKFGATYGVQQQPLIQAADINIVNGNKENIAQAKLLQQQQQKQLLLEQQRYQELAKQEESLKLKALTPRPPSEGTTVHVTYDPFYSPILQKMDNVFVQVGFNEEACRERLVCSMYKTPSRFSPHSNLISAELSRDAHELVKPAVPNSASVRFHRYVQAARDGQDQKDCLKLYPACTVRTELVSDISTKAQPPYRKYDSGTLKDLHSKWISKTTKIMERLCKNFRRYDHKQYGPSMRNSDLPARSLVTTLITLSRLQDGHEIGQYFSVEYRRLNCQDSSKFLIKKATGTLTRVLASTLPEVQSKTLFDLHLYVYRQDCNKKC</sequence>
<dbReference type="EMBL" id="BLKM01004627">
    <property type="protein sequence ID" value="GFG31925.1"/>
    <property type="molecule type" value="Genomic_DNA"/>
</dbReference>
<feature type="transmembrane region" description="Helical" evidence="2">
    <location>
        <begin position="319"/>
        <end position="339"/>
    </location>
</feature>
<dbReference type="FunCoup" id="A0A6L2PN68">
    <property type="interactions" value="18"/>
</dbReference>
<feature type="transmembrane region" description="Helical" evidence="2">
    <location>
        <begin position="12"/>
        <end position="33"/>
    </location>
</feature>
<evidence type="ECO:0000256" key="2">
    <source>
        <dbReference type="SAM" id="Phobius"/>
    </source>
</evidence>
<keyword evidence="2" id="KW-0472">Membrane</keyword>
<dbReference type="GO" id="GO:0016020">
    <property type="term" value="C:membrane"/>
    <property type="evidence" value="ECO:0007669"/>
    <property type="project" value="TreeGrafter"/>
</dbReference>
<evidence type="ECO:0000313" key="4">
    <source>
        <dbReference type="Proteomes" id="UP000502823"/>
    </source>
</evidence>
<dbReference type="InterPro" id="IPR006631">
    <property type="entry name" value="DM4_12"/>
</dbReference>
<dbReference type="PANTHER" id="PTHR21879">
    <property type="entry name" value="FI03362P-RELATED-RELATED"/>
    <property type="match status" value="1"/>
</dbReference>
<keyword evidence="2" id="KW-1133">Transmembrane helix</keyword>
<feature type="region of interest" description="Disordered" evidence="1">
    <location>
        <begin position="453"/>
        <end position="482"/>
    </location>
</feature>